<dbReference type="Pfam" id="PF13585">
    <property type="entry name" value="CHU_C"/>
    <property type="match status" value="1"/>
</dbReference>
<dbReference type="STRING" id="1703345.A3860_05445"/>
<evidence type="ECO:0000313" key="1">
    <source>
        <dbReference type="EMBL" id="OQP61163.1"/>
    </source>
</evidence>
<keyword evidence="2" id="KW-1185">Reference proteome</keyword>
<dbReference type="RefSeq" id="WP_158085364.1">
    <property type="nucleotide sequence ID" value="NZ_LVYD01000058.1"/>
</dbReference>
<name>A0A1V9FS49_9BACT</name>
<comment type="caution">
    <text evidence="1">The sequence shown here is derived from an EMBL/GenBank/DDBJ whole genome shotgun (WGS) entry which is preliminary data.</text>
</comment>
<dbReference type="OrthoDB" id="9765926at2"/>
<accession>A0A1V9FS49</accession>
<dbReference type="Proteomes" id="UP000192796">
    <property type="component" value="Unassembled WGS sequence"/>
</dbReference>
<evidence type="ECO:0000313" key="2">
    <source>
        <dbReference type="Proteomes" id="UP000192796"/>
    </source>
</evidence>
<reference evidence="1 2" key="1">
    <citation type="submission" date="2016-03" db="EMBL/GenBank/DDBJ databases">
        <title>Niastella vici sp. nov., isolated from farmland soil.</title>
        <authorList>
            <person name="Chen L."/>
            <person name="Wang D."/>
            <person name="Yang S."/>
            <person name="Wang G."/>
        </authorList>
    </citation>
    <scope>NUCLEOTIDE SEQUENCE [LARGE SCALE GENOMIC DNA]</scope>
    <source>
        <strain evidence="1 2">DJ57</strain>
    </source>
</reference>
<dbReference type="NCBIfam" id="TIGR04131">
    <property type="entry name" value="Bac_Flav_CTERM"/>
    <property type="match status" value="1"/>
</dbReference>
<dbReference type="EMBL" id="LVYD01000058">
    <property type="protein sequence ID" value="OQP61163.1"/>
    <property type="molecule type" value="Genomic_DNA"/>
</dbReference>
<gene>
    <name evidence="1" type="ORF">A3860_05445</name>
</gene>
<dbReference type="InterPro" id="IPR026341">
    <property type="entry name" value="T9SS_type_B"/>
</dbReference>
<dbReference type="AlphaFoldDB" id="A0A1V9FS49"/>
<sequence>MDSLHRMQLIHYQGNQNNRPPFVPAANIPASFNGSSLQLRQQPVRSTLQAARSARSLATICFDTSGRYFMQEDTMTYYVTNSLVLADGNVLISGQWSSRNPPYGSGGFLMKCTDTGTLHWSRLYDSVNRSGYNYINYYRLLELQDGSFLLAGATNNAVTKNDDVIITHTDNTGNIIWSKTYRSKVWQVGTSGSGDYFYLQEVKQDPYTGDIFISSPHWSDGYNITKFSIANGAIAWSKYYNTWGANFDRPIGFDITSRELVSFSSYTTGGTGISMYRINKNTGDTIATRFYKPVDASNSNGYVGFLNADGVTKLNNGNYALYGPQYKYYRWGTDTTDMYHAGVVELDPAGNFVQAYSFRNPYASNSYNTAIKVFKDGSGVFSMLQGFSGYTANVYYVQFKDGQILKQRRKYYLGEGMPIENTALRLADGSDLIIKLLGDSISNINKIEFFKLHISDTASNCLGWDDFGTYTEPYSVVPVNYGIQSIVSNDLSESTNKTLISWNTIPYVIPACRQVSHCDTFSLLSSADTICVSGSLILTARKNPDCGAHPFLAYDTSLVQSFQTLNDSMFLFNFKDPGEFKLYGSIPGCTMLTDSIKVSVRRSNGQVNLGKDTVICPGNTIQLNAHKGYKTYLWQDGSADSVLQVTQPGIYHVLVSDSCGNPFRDTLEVKPHPPIPFDIGMDTVTICEKDTITITAPAAFFNYKWRPNYNANGITTQSIRVAPARDTMYYVSAEKTPGCYVYDSIALNVNHSPPINLGADASFCFGDSLVLDAGAGFSQYQWSTGSTAQKLTVFNNGKYWVKAEPGNGCKSVDTLQVLQVFNNPVPNLGTDGPLCEGTVSLLNPGTFSQYSWSTGSTDPTISVAQPGVYAVSVIDQHGCKGADTVTINRLIAAPTEFLPADTTICSKSKYTLKPARTFSSYKWSTGSTSSSVIITQANTYWLEVKDQYQCTGRDTIAIALKDCMRGVYIPNAFTPNNNGRNDVFKPLIFGNLVKYEFHVYNRWGQSVFHSTDIRKGWDGMFQGSLQSGTFVWTCIWQLEDEEVKREKGVVVVVK</sequence>
<proteinExistence type="predicted"/>
<evidence type="ECO:0008006" key="3">
    <source>
        <dbReference type="Google" id="ProtNLM"/>
    </source>
</evidence>
<protein>
    <recommendedName>
        <fullName evidence="3">Ig-like domain-containing protein</fullName>
    </recommendedName>
</protein>
<organism evidence="1 2">
    <name type="scientific">Niastella vici</name>
    <dbReference type="NCBI Taxonomy" id="1703345"/>
    <lineage>
        <taxon>Bacteria</taxon>
        <taxon>Pseudomonadati</taxon>
        <taxon>Bacteroidota</taxon>
        <taxon>Chitinophagia</taxon>
        <taxon>Chitinophagales</taxon>
        <taxon>Chitinophagaceae</taxon>
        <taxon>Niastella</taxon>
    </lineage>
</organism>